<name>W7TYM4_9STRA</name>
<evidence type="ECO:0000256" key="7">
    <source>
        <dbReference type="ARBA" id="ARBA00023136"/>
    </source>
</evidence>
<evidence type="ECO:0000313" key="12">
    <source>
        <dbReference type="Proteomes" id="UP000019335"/>
    </source>
</evidence>
<dbReference type="SMART" id="SM00762">
    <property type="entry name" value="Cog4"/>
    <property type="match status" value="1"/>
</dbReference>
<dbReference type="GO" id="GO:0015031">
    <property type="term" value="P:protein transport"/>
    <property type="evidence" value="ECO:0007669"/>
    <property type="project" value="UniProtKB-KW"/>
</dbReference>
<protein>
    <recommendedName>
        <fullName evidence="3">Conserved oligomeric Golgi complex subunit 4</fullName>
    </recommendedName>
    <alternativeName>
        <fullName evidence="8">Component of oligomeric Golgi complex 4</fullName>
    </alternativeName>
</protein>
<evidence type="ECO:0000313" key="11">
    <source>
        <dbReference type="EMBL" id="EWM25751.1"/>
    </source>
</evidence>
<dbReference type="GO" id="GO:0000139">
    <property type="term" value="C:Golgi membrane"/>
    <property type="evidence" value="ECO:0007669"/>
    <property type="project" value="UniProtKB-SubCell"/>
</dbReference>
<evidence type="ECO:0000256" key="8">
    <source>
        <dbReference type="ARBA" id="ARBA00031340"/>
    </source>
</evidence>
<evidence type="ECO:0000256" key="1">
    <source>
        <dbReference type="ARBA" id="ARBA00004395"/>
    </source>
</evidence>
<dbReference type="InterPro" id="IPR013167">
    <property type="entry name" value="COG4_M"/>
</dbReference>
<dbReference type="OrthoDB" id="47059at2759"/>
<gene>
    <name evidence="11" type="ORF">Naga_100162g3</name>
</gene>
<evidence type="ECO:0000256" key="4">
    <source>
        <dbReference type="ARBA" id="ARBA00022448"/>
    </source>
</evidence>
<feature type="domain" description="COG4 transport protein middle alpha-helical bundle" evidence="10">
    <location>
        <begin position="230"/>
        <end position="584"/>
    </location>
</feature>
<proteinExistence type="inferred from homology"/>
<organism evidence="11 12">
    <name type="scientific">Nannochloropsis gaditana</name>
    <dbReference type="NCBI Taxonomy" id="72520"/>
    <lineage>
        <taxon>Eukaryota</taxon>
        <taxon>Sar</taxon>
        <taxon>Stramenopiles</taxon>
        <taxon>Ochrophyta</taxon>
        <taxon>Eustigmatophyceae</taxon>
        <taxon>Eustigmatales</taxon>
        <taxon>Monodopsidaceae</taxon>
        <taxon>Nannochloropsis</taxon>
    </lineage>
</organism>
<evidence type="ECO:0000256" key="2">
    <source>
        <dbReference type="ARBA" id="ARBA00009215"/>
    </source>
</evidence>
<keyword evidence="5" id="KW-0653">Protein transport</keyword>
<evidence type="ECO:0000259" key="10">
    <source>
        <dbReference type="SMART" id="SM00762"/>
    </source>
</evidence>
<dbReference type="Pfam" id="PF08318">
    <property type="entry name" value="COG4_m"/>
    <property type="match status" value="1"/>
</dbReference>
<keyword evidence="6" id="KW-0333">Golgi apparatus</keyword>
<dbReference type="AlphaFoldDB" id="W7TYM4"/>
<dbReference type="Gene3D" id="1.20.58.1970">
    <property type="match status" value="1"/>
</dbReference>
<keyword evidence="4" id="KW-0813">Transport</keyword>
<dbReference type="Gene3D" id="1.10.287.1060">
    <property type="entry name" value="ESAT-6-like"/>
    <property type="match status" value="1"/>
</dbReference>
<feature type="coiled-coil region" evidence="9">
    <location>
        <begin position="68"/>
        <end position="95"/>
    </location>
</feature>
<dbReference type="EMBL" id="AZIL01000834">
    <property type="protein sequence ID" value="EWM25751.1"/>
    <property type="molecule type" value="Genomic_DNA"/>
</dbReference>
<comment type="caution">
    <text evidence="11">The sequence shown here is derived from an EMBL/GenBank/DDBJ whole genome shotgun (WGS) entry which is preliminary data.</text>
</comment>
<dbReference type="Pfam" id="PF20663">
    <property type="entry name" value="COG4_N"/>
    <property type="match status" value="1"/>
</dbReference>
<dbReference type="InterPro" id="IPR048684">
    <property type="entry name" value="COG4_C"/>
</dbReference>
<sequence>MYPVCPTTTSSPVLTRCAVSDPHSAHSVPMAADRDDHSLVESEGRATAALPIGDPASEAAAAGTGPCNEEFQELLESLHNELDEVTKKKASVEAALGDELDSLLIVEATKAVPAPDGKQLALQMKDLEKAFAPTRVAHLTAKVSALTEHVYGCQELADKMSSSVRELDERQMRVQRVLAMVEDIINLKTCAEGVARALEEDDLLGATSYVRQFHSIEGASAKASGHYNVLVAAEARLKETVLRRVHLAVSRSELDDVFKFCPLLGPLGLAKEGASIYESFAERLLKEGLDPLAAETNKLPAVQLLPKIYNTAAGFLQRHLPLVSHGFKQVDADVSLIRLVQRECEDAAIPVIRRFLEDKGVAEKCRAVAEASRGDNGLDGGAFYARKEGGHRRRGAQASGGEGEEALPIGEMDGLMDALALVIQHTESYDRFLRHVAAEILETGRDLGAPVLPAVTDLNGAVAEVAGPFALLEDYVMRASIAKALQIDELPALAPLSLVQAGTSLVASGAGIASIGEGDDLLLSTGRGDSPLTSSAVDDSFYVLRRCARRALVTGHAGTASAIINYINGALSDELMSVLSAKVRSLRELPLPIGLLPAASSLGAPVAGTAVVAVKQHWSKVKEGIGAGLETAQQLTAAAGSLMGGAAGVGLGGGGLGAVTCYPYEEAKNALDRLVMLNNLSACARYTLKLQQELMAEVPSIFQDDPPTQQLMACLQDMSVTAKHFEQTVDEGLQHVAALIKPKLRSFLQDALGVAQAVGKGQGGDAGQGGARGGSKVSYELDEDEFAANEAADPFMNRFLEFLGGLLGPISLRLTGRNFSVLKMSVVAYMAKRLEYLLMRLPFTQLGALQLDKDLRCLIAFFPSSTGYGDYSETGQESGRVRDCFARLMQMSHLLNLDVPTDIVDVFGGNSMKLTVEEALNIMRLRTDWEEVEICKAQEHLLMTLSNGISSDTL</sequence>
<comment type="similarity">
    <text evidence="2">Belongs to the COG4 family.</text>
</comment>
<accession>W7TYM4</accession>
<evidence type="ECO:0000256" key="9">
    <source>
        <dbReference type="SAM" id="Coils"/>
    </source>
</evidence>
<dbReference type="PANTHER" id="PTHR24016:SF0">
    <property type="entry name" value="CONSERVED OLIGOMERIC GOLGI COMPLEX SUBUNIT 4"/>
    <property type="match status" value="1"/>
</dbReference>
<dbReference type="Proteomes" id="UP000019335">
    <property type="component" value="Chromosome 10"/>
</dbReference>
<keyword evidence="7" id="KW-0472">Membrane</keyword>
<dbReference type="Pfam" id="PF20662">
    <property type="entry name" value="COG4_C"/>
    <property type="match status" value="1"/>
</dbReference>
<dbReference type="InterPro" id="IPR048682">
    <property type="entry name" value="COG4"/>
</dbReference>
<keyword evidence="9" id="KW-0175">Coiled coil</keyword>
<dbReference type="InterPro" id="IPR048680">
    <property type="entry name" value="COG4_N"/>
</dbReference>
<evidence type="ECO:0000256" key="6">
    <source>
        <dbReference type="ARBA" id="ARBA00023034"/>
    </source>
</evidence>
<dbReference type="PANTHER" id="PTHR24016">
    <property type="entry name" value="CONSERVED OLIGOMERIC GOLGI COMPLEX SUBUNIT 4"/>
    <property type="match status" value="1"/>
</dbReference>
<reference evidence="11 12" key="1">
    <citation type="journal article" date="2014" name="Mol. Plant">
        <title>Chromosome Scale Genome Assembly and Transcriptome Profiling of Nannochloropsis gaditana in Nitrogen Depletion.</title>
        <authorList>
            <person name="Corteggiani Carpinelli E."/>
            <person name="Telatin A."/>
            <person name="Vitulo N."/>
            <person name="Forcato C."/>
            <person name="D'Angelo M."/>
            <person name="Schiavon R."/>
            <person name="Vezzi A."/>
            <person name="Giacometti G.M."/>
            <person name="Morosinotto T."/>
            <person name="Valle G."/>
        </authorList>
    </citation>
    <scope>NUCLEOTIDE SEQUENCE [LARGE SCALE GENOMIC DNA]</scope>
    <source>
        <strain evidence="11 12">B-31</strain>
    </source>
</reference>
<comment type="subcellular location">
    <subcellularLocation>
        <location evidence="1">Golgi apparatus membrane</location>
        <topology evidence="1">Peripheral membrane protein</topology>
    </subcellularLocation>
</comment>
<keyword evidence="12" id="KW-1185">Reference proteome</keyword>
<evidence type="ECO:0000256" key="3">
    <source>
        <dbReference type="ARBA" id="ARBA00020975"/>
    </source>
</evidence>
<evidence type="ECO:0000256" key="5">
    <source>
        <dbReference type="ARBA" id="ARBA00022927"/>
    </source>
</evidence>